<reference evidence="4 5" key="1">
    <citation type="submission" date="2020-01" db="EMBL/GenBank/DDBJ databases">
        <title>Frigidibacter albus SP32T (=CGMCC 1.13995T).</title>
        <authorList>
            <person name="Liao X."/>
        </authorList>
    </citation>
    <scope>NUCLEOTIDE SEQUENCE [LARGE SCALE GENOMIC DNA]</scope>
    <source>
        <strain evidence="4 5">SP32</strain>
    </source>
</reference>
<protein>
    <submittedName>
        <fullName evidence="4">WcaI family glycosyltransferase</fullName>
    </submittedName>
</protein>
<dbReference type="InterPro" id="IPR028098">
    <property type="entry name" value="Glyco_trans_4-like_N"/>
</dbReference>
<accession>A0A6L8VPF5</accession>
<keyword evidence="5" id="KW-1185">Reference proteome</keyword>
<feature type="domain" description="Glycosyl transferase family 1" evidence="2">
    <location>
        <begin position="225"/>
        <end position="385"/>
    </location>
</feature>
<evidence type="ECO:0000313" key="5">
    <source>
        <dbReference type="Proteomes" id="UP000477083"/>
    </source>
</evidence>
<sequence>MTVRLLILGINYAPEIISTAVYTTGLAEAMVDRGHEVRVVTAHPYYPAWKRSPGYPAFWYRREAPRPGLDVTHCPHYVPARPTGARRILHHASFALTALPVALWTAIRHRPDAVFVAAPALVAAPVGWLAARLGGGKAWLHIQDYEVEAAFATGLLKEDSRIGRAARGFERWILRRFDKVSSISAPMLAKLTEQGIPAERIFELRNWADLSRVVPLTGPSPLKAELGITTPHVALYSGNIANKQGLEIIPAAARLLAHRSDLTFAIFGDGPFLAELKNLSQGLSNIQFFPLQPRDRLSELVGMATVHLLPQIAGAADLVLPSKLTNMLASGRPVLATAEPGTALAGEVAGCGEITPPGDAATLASALERLLDDPARREALGAAARVRALDRWDGSRILDRFAAELHHMTGIAKAGAPAPSDEPGADRTGPDLMMKRNEP</sequence>
<dbReference type="AlphaFoldDB" id="A0A6L8VPF5"/>
<feature type="region of interest" description="Disordered" evidence="1">
    <location>
        <begin position="412"/>
        <end position="439"/>
    </location>
</feature>
<dbReference type="Pfam" id="PF00534">
    <property type="entry name" value="Glycos_transf_1"/>
    <property type="match status" value="1"/>
</dbReference>
<evidence type="ECO:0000313" key="4">
    <source>
        <dbReference type="EMBL" id="MZQ91239.1"/>
    </source>
</evidence>
<dbReference type="GO" id="GO:0016757">
    <property type="term" value="F:glycosyltransferase activity"/>
    <property type="evidence" value="ECO:0007669"/>
    <property type="project" value="InterPro"/>
</dbReference>
<dbReference type="PANTHER" id="PTHR12526:SF633">
    <property type="entry name" value="COLANIC ACID BIOSYNTHESIS GLYCOSYL TRANSFERASE WCAI-RELATED"/>
    <property type="match status" value="1"/>
</dbReference>
<feature type="compositionally biased region" description="Basic and acidic residues" evidence="1">
    <location>
        <begin position="424"/>
        <end position="439"/>
    </location>
</feature>
<dbReference type="Pfam" id="PF13579">
    <property type="entry name" value="Glyco_trans_4_4"/>
    <property type="match status" value="1"/>
</dbReference>
<dbReference type="EMBL" id="WWNR01000020">
    <property type="protein sequence ID" value="MZQ91239.1"/>
    <property type="molecule type" value="Genomic_DNA"/>
</dbReference>
<evidence type="ECO:0000259" key="2">
    <source>
        <dbReference type="Pfam" id="PF00534"/>
    </source>
</evidence>
<proteinExistence type="predicted"/>
<feature type="domain" description="Glycosyltransferase subfamily 4-like N-terminal" evidence="3">
    <location>
        <begin position="20"/>
        <end position="207"/>
    </location>
</feature>
<dbReference type="Proteomes" id="UP000477083">
    <property type="component" value="Unassembled WGS sequence"/>
</dbReference>
<evidence type="ECO:0000259" key="3">
    <source>
        <dbReference type="Pfam" id="PF13579"/>
    </source>
</evidence>
<name>A0A6L8VPF5_9RHOB</name>
<gene>
    <name evidence="4" type="ORF">GS660_19300</name>
</gene>
<dbReference type="SUPFAM" id="SSF53756">
    <property type="entry name" value="UDP-Glycosyltransferase/glycogen phosphorylase"/>
    <property type="match status" value="1"/>
</dbReference>
<dbReference type="OrthoDB" id="9787293at2"/>
<dbReference type="NCBIfam" id="NF007640">
    <property type="entry name" value="PRK10307.1"/>
    <property type="match status" value="1"/>
</dbReference>
<evidence type="ECO:0000256" key="1">
    <source>
        <dbReference type="SAM" id="MobiDB-lite"/>
    </source>
</evidence>
<dbReference type="PANTHER" id="PTHR12526">
    <property type="entry name" value="GLYCOSYLTRANSFERASE"/>
    <property type="match status" value="1"/>
</dbReference>
<keyword evidence="4" id="KW-0808">Transferase</keyword>
<dbReference type="CDD" id="cd03794">
    <property type="entry name" value="GT4_WbuB-like"/>
    <property type="match status" value="1"/>
</dbReference>
<dbReference type="InterPro" id="IPR001296">
    <property type="entry name" value="Glyco_trans_1"/>
</dbReference>
<dbReference type="Gene3D" id="3.40.50.2000">
    <property type="entry name" value="Glycogen Phosphorylase B"/>
    <property type="match status" value="2"/>
</dbReference>
<organism evidence="4 5">
    <name type="scientific">Frigidibacter albus</name>
    <dbReference type="NCBI Taxonomy" id="1465486"/>
    <lineage>
        <taxon>Bacteria</taxon>
        <taxon>Pseudomonadati</taxon>
        <taxon>Pseudomonadota</taxon>
        <taxon>Alphaproteobacteria</taxon>
        <taxon>Rhodobacterales</taxon>
        <taxon>Paracoccaceae</taxon>
        <taxon>Frigidibacter</taxon>
    </lineage>
</organism>
<comment type="caution">
    <text evidence="4">The sequence shown here is derived from an EMBL/GenBank/DDBJ whole genome shotgun (WGS) entry which is preliminary data.</text>
</comment>